<reference evidence="2 3" key="1">
    <citation type="submission" date="2019-10" db="EMBL/GenBank/DDBJ databases">
        <title>The completed genome of Lactobacillus harbinensis M1.</title>
        <authorList>
            <person name="Zheng Y."/>
        </authorList>
    </citation>
    <scope>NUCLEOTIDE SEQUENCE [LARGE SCALE GENOMIC DNA]</scope>
    <source>
        <strain evidence="2 3">M1</strain>
    </source>
</reference>
<dbReference type="InterPro" id="IPR050535">
    <property type="entry name" value="DNA_Repair-Maintenance_Comp"/>
</dbReference>
<evidence type="ECO:0000313" key="3">
    <source>
        <dbReference type="Proteomes" id="UP000326779"/>
    </source>
</evidence>
<dbReference type="AlphaFoldDB" id="A0A5P8M690"/>
<name>A0A5P8M690_9LACO</name>
<dbReference type="EMBL" id="CP045143">
    <property type="protein sequence ID" value="QFR23611.1"/>
    <property type="molecule type" value="Genomic_DNA"/>
</dbReference>
<dbReference type="Gene3D" id="3.60.21.10">
    <property type="match status" value="1"/>
</dbReference>
<dbReference type="InterPro" id="IPR029052">
    <property type="entry name" value="Metallo-depent_PP-like"/>
</dbReference>
<proteinExistence type="predicted"/>
<dbReference type="PANTHER" id="PTHR30337:SF7">
    <property type="entry name" value="PHOSPHOESTERASE"/>
    <property type="match status" value="1"/>
</dbReference>
<accession>A0A5P8M690</accession>
<evidence type="ECO:0000259" key="1">
    <source>
        <dbReference type="Pfam" id="PF00149"/>
    </source>
</evidence>
<dbReference type="Proteomes" id="UP000326779">
    <property type="component" value="Chromosome"/>
</dbReference>
<evidence type="ECO:0000313" key="2">
    <source>
        <dbReference type="EMBL" id="QFR23611.1"/>
    </source>
</evidence>
<feature type="domain" description="Calcineurin-like phosphoesterase" evidence="1">
    <location>
        <begin position="4"/>
        <end position="152"/>
    </location>
</feature>
<dbReference type="PANTHER" id="PTHR30337">
    <property type="entry name" value="COMPONENT OF ATP-DEPENDENT DSDNA EXONUCLEASE"/>
    <property type="match status" value="1"/>
</dbReference>
<sequence>MPKHNKLIFYCCPGDIFDGPKPERSLVQDVRDALADIAPVRVMIAAGNHDYAYPGSVWLEKDKWPENVYIFPPYWTHFDFPELHAQIWGASFSAPYQYVTLLQPVDDKPGELQIGVLHGDAYTPDHSVYNPLPQAAIAGSKLNWLALGHIHKEYQDVAGDTAYAYAGAPEGHGFDELGEKGVLLLTFADGQPTAEFHRLCQRRYEKVSVDISHAASNQDVATTISNALQQTVGDDYSHDLFELTLTGSLAPDVPIKVTDVPALLHTFYVQIQDDTHPAVNYAALAQEDTLIGNFTQKMLHAIDNADEAKKPQLQAALQYGIEAFKGGITNAD</sequence>
<dbReference type="KEGG" id="lhb:D1010_09440"/>
<protein>
    <recommendedName>
        <fullName evidence="1">Calcineurin-like phosphoesterase domain-containing protein</fullName>
    </recommendedName>
</protein>
<dbReference type="SUPFAM" id="SSF56300">
    <property type="entry name" value="Metallo-dependent phosphatases"/>
    <property type="match status" value="1"/>
</dbReference>
<gene>
    <name evidence="2" type="ORF">D1010_09440</name>
</gene>
<dbReference type="RefSeq" id="WP_152260816.1">
    <property type="nucleotide sequence ID" value="NZ_CP045143.1"/>
</dbReference>
<dbReference type="Pfam" id="PF00149">
    <property type="entry name" value="Metallophos"/>
    <property type="match status" value="1"/>
</dbReference>
<dbReference type="GO" id="GO:0016787">
    <property type="term" value="F:hydrolase activity"/>
    <property type="evidence" value="ECO:0007669"/>
    <property type="project" value="InterPro"/>
</dbReference>
<organism evidence="2 3">
    <name type="scientific">Schleiferilactobacillus harbinensis</name>
    <dbReference type="NCBI Taxonomy" id="304207"/>
    <lineage>
        <taxon>Bacteria</taxon>
        <taxon>Bacillati</taxon>
        <taxon>Bacillota</taxon>
        <taxon>Bacilli</taxon>
        <taxon>Lactobacillales</taxon>
        <taxon>Lactobacillaceae</taxon>
        <taxon>Schleiferilactobacillus</taxon>
    </lineage>
</organism>
<dbReference type="InterPro" id="IPR004843">
    <property type="entry name" value="Calcineurin-like_PHP"/>
</dbReference>